<feature type="domain" description="F-box" evidence="1">
    <location>
        <begin position="41"/>
        <end position="72"/>
    </location>
</feature>
<organism evidence="2 3">
    <name type="scientific">Xylaria hypoxylon</name>
    <dbReference type="NCBI Taxonomy" id="37992"/>
    <lineage>
        <taxon>Eukaryota</taxon>
        <taxon>Fungi</taxon>
        <taxon>Dikarya</taxon>
        <taxon>Ascomycota</taxon>
        <taxon>Pezizomycotina</taxon>
        <taxon>Sordariomycetes</taxon>
        <taxon>Xylariomycetidae</taxon>
        <taxon>Xylariales</taxon>
        <taxon>Xylariaceae</taxon>
        <taxon>Xylaria</taxon>
    </lineage>
</organism>
<dbReference type="EMBL" id="SKBN01000138">
    <property type="protein sequence ID" value="TGJ82180.1"/>
    <property type="molecule type" value="Genomic_DNA"/>
</dbReference>
<dbReference type="SUPFAM" id="SSF81383">
    <property type="entry name" value="F-box domain"/>
    <property type="match status" value="1"/>
</dbReference>
<dbReference type="OrthoDB" id="5295250at2759"/>
<evidence type="ECO:0000259" key="1">
    <source>
        <dbReference type="Pfam" id="PF12937"/>
    </source>
</evidence>
<sequence>MSYSTRFTRVHELIFGSDGLTQEEIRHLKILLSSVGTDLIGELPLEITVLVALYLPLEDFARCLRVSKVWRERLLSNPVMAAYAGHRWPALVNGAVNRCDFQGTLSKLGSVTKFNYHIRDPFDVLDYEFIEWAATAEHQFDLIFPDNPPDAYTQYEPSVNDDHSDAIFGFGKAAQRLCGCVVVVDDLRSRTRKVFTPPSGTMHGVLKLQEIGSRLLIGAIDRLLIAWDHVNNQAYEKLLPCRSLHYATQDNRVAVVLYGGDIVIWTPGNAALHINKPLLTLEPSLDHSKSTTWEACLNVFFDRRNDKTFFLASGYFFNVGSRRMVRVTVHEFSVACHIASWSYDEEDLWEDRYNEHVPEPRIVMLEYEFDYSSIFFGRRHEYENIWPFAKFDKLERRFVIYETDLLDSHYSERSFINEDCAFIAVITSFFDKFERRTHGMIKKGIDLDFLVDFIYNNCYRAVRFNSPYQQPDFDPRYPIPTKKR</sequence>
<evidence type="ECO:0000313" key="3">
    <source>
        <dbReference type="Proteomes" id="UP000297716"/>
    </source>
</evidence>
<dbReference type="InterPro" id="IPR001810">
    <property type="entry name" value="F-box_dom"/>
</dbReference>
<dbReference type="STRING" id="37992.A0A4Z0YSX7"/>
<evidence type="ECO:0000313" key="2">
    <source>
        <dbReference type="EMBL" id="TGJ82180.1"/>
    </source>
</evidence>
<proteinExistence type="predicted"/>
<comment type="caution">
    <text evidence="2">The sequence shown here is derived from an EMBL/GenBank/DDBJ whole genome shotgun (WGS) entry which is preliminary data.</text>
</comment>
<dbReference type="Pfam" id="PF12937">
    <property type="entry name" value="F-box-like"/>
    <property type="match status" value="1"/>
</dbReference>
<protein>
    <recommendedName>
        <fullName evidence="1">F-box domain-containing protein</fullName>
    </recommendedName>
</protein>
<dbReference type="AlphaFoldDB" id="A0A4Z0YSX7"/>
<dbReference type="Gene3D" id="1.20.1280.50">
    <property type="match status" value="1"/>
</dbReference>
<dbReference type="Proteomes" id="UP000297716">
    <property type="component" value="Unassembled WGS sequence"/>
</dbReference>
<name>A0A4Z0YSX7_9PEZI</name>
<reference evidence="2 3" key="1">
    <citation type="submission" date="2019-03" db="EMBL/GenBank/DDBJ databases">
        <title>Draft genome sequence of Xylaria hypoxylon DSM 108379, a ubiquitous saprotrophic-parasitic fungi on hardwood.</title>
        <authorList>
            <person name="Buettner E."/>
            <person name="Leonhardt S."/>
            <person name="Gebauer A.M."/>
            <person name="Liers C."/>
            <person name="Hofrichter M."/>
            <person name="Kellner H."/>
        </authorList>
    </citation>
    <scope>NUCLEOTIDE SEQUENCE [LARGE SCALE GENOMIC DNA]</scope>
    <source>
        <strain evidence="2 3">DSM 108379</strain>
    </source>
</reference>
<gene>
    <name evidence="2" type="ORF">E0Z10_g6583</name>
</gene>
<accession>A0A4Z0YSX7</accession>
<keyword evidence="3" id="KW-1185">Reference proteome</keyword>
<dbReference type="InterPro" id="IPR036047">
    <property type="entry name" value="F-box-like_dom_sf"/>
</dbReference>